<dbReference type="InterPro" id="IPR029039">
    <property type="entry name" value="Flavoprotein-like_sf"/>
</dbReference>
<feature type="domain" description="NADPH-dependent FMN reductase-like" evidence="5">
    <location>
        <begin position="4"/>
        <end position="150"/>
    </location>
</feature>
<feature type="compositionally biased region" description="Polar residues" evidence="4">
    <location>
        <begin position="209"/>
        <end position="218"/>
    </location>
</feature>
<reference evidence="7" key="2">
    <citation type="submission" date="2015-05" db="EMBL/GenBank/DDBJ databases">
        <title>Complete genome sequence of Corynebacterium mustelae DSM 45274, isolated from various tissues of a male ferret with lethal sepsis.</title>
        <authorList>
            <person name="Ruckert C."/>
            <person name="Albersmeier A."/>
            <person name="Winkler A."/>
            <person name="Tauch A."/>
        </authorList>
    </citation>
    <scope>NUCLEOTIDE SEQUENCE [LARGE SCALE GENOMIC DNA]</scope>
    <source>
        <strain evidence="7">DSM 45274</strain>
    </source>
</reference>
<dbReference type="EMBL" id="CP011542">
    <property type="protein sequence ID" value="AKK06252.1"/>
    <property type="molecule type" value="Genomic_DNA"/>
</dbReference>
<evidence type="ECO:0000256" key="1">
    <source>
        <dbReference type="ARBA" id="ARBA00022630"/>
    </source>
</evidence>
<keyword evidence="1" id="KW-0285">Flavoprotein</keyword>
<dbReference type="InterPro" id="IPR051814">
    <property type="entry name" value="NAD(P)H-dep_FMN_reductase"/>
</dbReference>
<dbReference type="KEGG" id="cmv:CMUST_09680"/>
<name>A0A0G3H576_9CORY</name>
<gene>
    <name evidence="6" type="ORF">CMUST_09680</name>
</gene>
<evidence type="ECO:0000256" key="3">
    <source>
        <dbReference type="ARBA" id="ARBA00023002"/>
    </source>
</evidence>
<dbReference type="GO" id="GO:0052873">
    <property type="term" value="F:FMN reductase (NADPH) activity"/>
    <property type="evidence" value="ECO:0007669"/>
    <property type="project" value="UniProtKB-EC"/>
</dbReference>
<dbReference type="InterPro" id="IPR023932">
    <property type="entry name" value="CE1759_FMN_reduct"/>
</dbReference>
<accession>A0A0G3H576</accession>
<keyword evidence="2" id="KW-0288">FMN</keyword>
<evidence type="ECO:0000259" key="5">
    <source>
        <dbReference type="Pfam" id="PF03358"/>
    </source>
</evidence>
<dbReference type="PANTHER" id="PTHR43408:SF2">
    <property type="entry name" value="FMN REDUCTASE (NADPH)"/>
    <property type="match status" value="1"/>
</dbReference>
<dbReference type="InterPro" id="IPR005025">
    <property type="entry name" value="FMN_Rdtase-like_dom"/>
</dbReference>
<keyword evidence="3 6" id="KW-0560">Oxidoreductase</keyword>
<dbReference type="EC" id="1.5.1.38" evidence="6"/>
<evidence type="ECO:0000313" key="6">
    <source>
        <dbReference type="EMBL" id="AKK06252.1"/>
    </source>
</evidence>
<dbReference type="STRING" id="571915.CMUST_09680"/>
<dbReference type="PANTHER" id="PTHR43408">
    <property type="entry name" value="FMN REDUCTASE (NADPH)"/>
    <property type="match status" value="1"/>
</dbReference>
<dbReference type="Gene3D" id="3.40.50.360">
    <property type="match status" value="1"/>
</dbReference>
<reference evidence="6 7" key="1">
    <citation type="journal article" date="2015" name="Genome Announc.">
        <title>Complete Genome Sequence of the Type Strain Corynebacterium mustelae DSM 45274, Isolated from Various Tissues of a Male Ferret with Lethal Sepsis.</title>
        <authorList>
            <person name="Ruckert C."/>
            <person name="Eimer J."/>
            <person name="Winkler A."/>
            <person name="Tauch A."/>
        </authorList>
    </citation>
    <scope>NUCLEOTIDE SEQUENCE [LARGE SCALE GENOMIC DNA]</scope>
    <source>
        <strain evidence="6 7">DSM 45274</strain>
    </source>
</reference>
<dbReference type="SUPFAM" id="SSF52218">
    <property type="entry name" value="Flavoproteins"/>
    <property type="match status" value="1"/>
</dbReference>
<evidence type="ECO:0000256" key="2">
    <source>
        <dbReference type="ARBA" id="ARBA00022643"/>
    </source>
</evidence>
<dbReference type="Pfam" id="PF03358">
    <property type="entry name" value="FMN_red"/>
    <property type="match status" value="1"/>
</dbReference>
<dbReference type="Proteomes" id="UP000035199">
    <property type="component" value="Chromosome"/>
</dbReference>
<dbReference type="RefSeq" id="WP_047262311.1">
    <property type="nucleotide sequence ID" value="NZ_CP011542.1"/>
</dbReference>
<dbReference type="OrthoDB" id="1643408at2"/>
<feature type="region of interest" description="Disordered" evidence="4">
    <location>
        <begin position="181"/>
        <end position="218"/>
    </location>
</feature>
<evidence type="ECO:0000313" key="7">
    <source>
        <dbReference type="Proteomes" id="UP000035199"/>
    </source>
</evidence>
<sequence length="218" mass="23006">MKQLVVLNAGLSTPSTTKMLSQKISGSVTAEVTNRGEGLNVIDIDINNYVMDLATVMATGVYSEKLREALDQVAAADALIAVTPVFSASYAGVFKMFIDVLDLEALIDTPVIIAATAGTGRHSLVLEYALRPLFAYLKAVVMPTAVFAATDDFGAESELDGRIAKAARQLAAYLVEKGDSVGGLSQNFSQRKKPTASSMSADDVVPFSNLLQGHDGNS</sequence>
<feature type="compositionally biased region" description="Polar residues" evidence="4">
    <location>
        <begin position="183"/>
        <end position="200"/>
    </location>
</feature>
<dbReference type="NCBIfam" id="TIGR04037">
    <property type="entry name" value="LLM_duo_CE1759"/>
    <property type="match status" value="1"/>
</dbReference>
<keyword evidence="7" id="KW-1185">Reference proteome</keyword>
<organism evidence="6 7">
    <name type="scientific">Corynebacterium mustelae</name>
    <dbReference type="NCBI Taxonomy" id="571915"/>
    <lineage>
        <taxon>Bacteria</taxon>
        <taxon>Bacillati</taxon>
        <taxon>Actinomycetota</taxon>
        <taxon>Actinomycetes</taxon>
        <taxon>Mycobacteriales</taxon>
        <taxon>Corynebacteriaceae</taxon>
        <taxon>Corynebacterium</taxon>
    </lineage>
</organism>
<proteinExistence type="predicted"/>
<dbReference type="AlphaFoldDB" id="A0A0G3H576"/>
<dbReference type="PATRIC" id="fig|571915.4.peg.2052"/>
<evidence type="ECO:0000256" key="4">
    <source>
        <dbReference type="SAM" id="MobiDB-lite"/>
    </source>
</evidence>
<protein>
    <submittedName>
        <fullName evidence="6">LLM-partnered FMN reductase, CE1759 family</fullName>
        <ecNumber evidence="6">1.5.1.38</ecNumber>
    </submittedName>
</protein>